<keyword evidence="1" id="KW-0812">Transmembrane</keyword>
<keyword evidence="3" id="KW-1185">Reference proteome</keyword>
<keyword evidence="1" id="KW-1133">Transmembrane helix</keyword>
<proteinExistence type="predicted"/>
<gene>
    <name evidence="2" type="ORF">DRW48_07380</name>
</gene>
<protein>
    <recommendedName>
        <fullName evidence="4">DUF2489 domain-containing protein</fullName>
    </recommendedName>
</protein>
<feature type="transmembrane region" description="Helical" evidence="1">
    <location>
        <begin position="12"/>
        <end position="35"/>
    </location>
</feature>
<keyword evidence="1" id="KW-0472">Membrane</keyword>
<accession>A0A344PJH8</accession>
<name>A0A344PJH8_9RHOB</name>
<dbReference type="KEGG" id="pars:DRW48_07380"/>
<evidence type="ECO:0000313" key="3">
    <source>
        <dbReference type="Proteomes" id="UP000252023"/>
    </source>
</evidence>
<dbReference type="EMBL" id="CP030918">
    <property type="protein sequence ID" value="AXC49533.1"/>
    <property type="molecule type" value="Genomic_DNA"/>
</dbReference>
<sequence length="162" mass="17810">MMHWSADVWSAVASWIMAVASVGACVVGLFGLWTWKKQDMWKADKDLARRMLLTLSHYENAVRAAVNMPATADPSTDRRAVAQARAEVLPLSQEAEAVWGKDFPADRLAQALRLEGEIFATSADSPDHALGASPTHSGILDLLHRELQHIEAVLRGKLGTRR</sequence>
<dbReference type="AlphaFoldDB" id="A0A344PJH8"/>
<evidence type="ECO:0000313" key="2">
    <source>
        <dbReference type="EMBL" id="AXC49533.1"/>
    </source>
</evidence>
<dbReference type="RefSeq" id="WP_114075848.1">
    <property type="nucleotide sequence ID" value="NZ_CP030918.1"/>
</dbReference>
<dbReference type="Proteomes" id="UP000252023">
    <property type="component" value="Chromosome"/>
</dbReference>
<reference evidence="3" key="1">
    <citation type="submission" date="2018-07" db="EMBL/GenBank/DDBJ databases">
        <title>Genome sequencing of Paracoccus sp. SC2-6.</title>
        <authorList>
            <person name="Heo J."/>
            <person name="Kim S.-J."/>
            <person name="Kwon S.-W."/>
        </authorList>
    </citation>
    <scope>NUCLEOTIDE SEQUENCE [LARGE SCALE GENOMIC DNA]</scope>
    <source>
        <strain evidence="3">SC2-6</strain>
    </source>
</reference>
<organism evidence="2 3">
    <name type="scientific">Paracoccus suum</name>
    <dbReference type="NCBI Taxonomy" id="2259340"/>
    <lineage>
        <taxon>Bacteria</taxon>
        <taxon>Pseudomonadati</taxon>
        <taxon>Pseudomonadota</taxon>
        <taxon>Alphaproteobacteria</taxon>
        <taxon>Rhodobacterales</taxon>
        <taxon>Paracoccaceae</taxon>
        <taxon>Paracoccus</taxon>
    </lineage>
</organism>
<evidence type="ECO:0008006" key="4">
    <source>
        <dbReference type="Google" id="ProtNLM"/>
    </source>
</evidence>
<evidence type="ECO:0000256" key="1">
    <source>
        <dbReference type="SAM" id="Phobius"/>
    </source>
</evidence>